<gene>
    <name evidence="5" type="primary">zgc:113423</name>
</gene>
<feature type="compositionally biased region" description="Acidic residues" evidence="3">
    <location>
        <begin position="380"/>
        <end position="389"/>
    </location>
</feature>
<dbReference type="PANTHER" id="PTHR47305:SF1">
    <property type="entry name" value="BEN DOMAIN-CONTAINING PROTEIN"/>
    <property type="match status" value="1"/>
</dbReference>
<evidence type="ECO:0000256" key="1">
    <source>
        <dbReference type="ARBA" id="ARBA00004123"/>
    </source>
</evidence>
<name>A0AAY4CB70_9TELE</name>
<reference evidence="5 6" key="1">
    <citation type="submission" date="2020-06" db="EMBL/GenBank/DDBJ databases">
        <authorList>
            <consortium name="Wellcome Sanger Institute Data Sharing"/>
        </authorList>
    </citation>
    <scope>NUCLEOTIDE SEQUENCE [LARGE SCALE GENOMIC DNA]</scope>
</reference>
<reference evidence="5" key="2">
    <citation type="submission" date="2025-08" db="UniProtKB">
        <authorList>
            <consortium name="Ensembl"/>
        </authorList>
    </citation>
    <scope>IDENTIFICATION</scope>
</reference>
<dbReference type="InterPro" id="IPR018379">
    <property type="entry name" value="BEN_domain"/>
</dbReference>
<accession>A0AAY4CB70</accession>
<evidence type="ECO:0000256" key="3">
    <source>
        <dbReference type="SAM" id="MobiDB-lite"/>
    </source>
</evidence>
<feature type="compositionally biased region" description="Basic and acidic residues" evidence="3">
    <location>
        <begin position="230"/>
        <end position="239"/>
    </location>
</feature>
<feature type="compositionally biased region" description="Pro residues" evidence="3">
    <location>
        <begin position="194"/>
        <end position="210"/>
    </location>
</feature>
<feature type="compositionally biased region" description="Polar residues" evidence="3">
    <location>
        <begin position="214"/>
        <end position="225"/>
    </location>
</feature>
<keyword evidence="2" id="KW-0539">Nucleus</keyword>
<reference evidence="5" key="3">
    <citation type="submission" date="2025-09" db="UniProtKB">
        <authorList>
            <consortium name="Ensembl"/>
        </authorList>
    </citation>
    <scope>IDENTIFICATION</scope>
</reference>
<protein>
    <recommendedName>
        <fullName evidence="4">BEN domain-containing protein</fullName>
    </recommendedName>
</protein>
<dbReference type="SMART" id="SM01025">
    <property type="entry name" value="BEN"/>
    <property type="match status" value="1"/>
</dbReference>
<evidence type="ECO:0000256" key="2">
    <source>
        <dbReference type="ARBA" id="ARBA00023242"/>
    </source>
</evidence>
<dbReference type="PANTHER" id="PTHR47305">
    <property type="entry name" value="BEN DOMAIN-CONTAINING PROTEIN 2"/>
    <property type="match status" value="1"/>
</dbReference>
<keyword evidence="6" id="KW-1185">Reference proteome</keyword>
<evidence type="ECO:0000313" key="5">
    <source>
        <dbReference type="Ensembl" id="ENSDCDP00010030313.1"/>
    </source>
</evidence>
<dbReference type="Ensembl" id="ENSDCDT00010037678.1">
    <property type="protein sequence ID" value="ENSDCDP00010030313.1"/>
    <property type="gene ID" value="ENSDCDG00010019456.1"/>
</dbReference>
<feature type="region of interest" description="Disordered" evidence="3">
    <location>
        <begin position="349"/>
        <end position="423"/>
    </location>
</feature>
<evidence type="ECO:0000259" key="4">
    <source>
        <dbReference type="PROSITE" id="PS51457"/>
    </source>
</evidence>
<dbReference type="GO" id="GO:0003677">
    <property type="term" value="F:DNA binding"/>
    <property type="evidence" value="ECO:0007669"/>
    <property type="project" value="InterPro"/>
</dbReference>
<dbReference type="AlphaFoldDB" id="A0AAY4CB70"/>
<dbReference type="PROSITE" id="PS51457">
    <property type="entry name" value="BEN"/>
    <property type="match status" value="1"/>
</dbReference>
<feature type="region of interest" description="Disordered" evidence="3">
    <location>
        <begin position="139"/>
        <end position="239"/>
    </location>
</feature>
<organism evidence="5 6">
    <name type="scientific">Denticeps clupeoides</name>
    <name type="common">denticle herring</name>
    <dbReference type="NCBI Taxonomy" id="299321"/>
    <lineage>
        <taxon>Eukaryota</taxon>
        <taxon>Metazoa</taxon>
        <taxon>Chordata</taxon>
        <taxon>Craniata</taxon>
        <taxon>Vertebrata</taxon>
        <taxon>Euteleostomi</taxon>
        <taxon>Actinopterygii</taxon>
        <taxon>Neopterygii</taxon>
        <taxon>Teleostei</taxon>
        <taxon>Clupei</taxon>
        <taxon>Clupeiformes</taxon>
        <taxon>Denticipitoidei</taxon>
        <taxon>Denticipitidae</taxon>
        <taxon>Denticeps</taxon>
    </lineage>
</organism>
<sequence>MSMNGEGVGANSAAGHMYIKEECCDQPINTAVKQSNCPDPLLHHNDHKHLKTLSCQLDQQCSPPDISQMSSEHDEESLTDEFEFECQPCDDKRPTSSPGTDHLHTLGEILMYCQIMYSAIQRLDEKFEQLQVKVTNVQVSPVHQSPHKTRPEPDSPAVKVDPPPSVDAMAAMPQLVRVGSQSPPPSGEGKRPPALSPAPGVPSPPRPTPQSSPRDQGTAATCPSKQKTRKAADPEKKSLLGDRARQVYVSAGALKKAKGARKPRAAVRLLLRAVFTMDELTCSNTLGDASRGLKKLDPNRISAIREFVAKWFPNYDLKERGEDWKKCLSTMNSAARYHRLLAKKRSELEGGVAGPDAGEEPEASRRPVPPRPAYKHTAEIDVELSDSDGADSPGYPHWTVPLAPSAAAGETRDKPKEGTRPGR</sequence>
<dbReference type="Proteomes" id="UP000694580">
    <property type="component" value="Chromosome 19"/>
</dbReference>
<dbReference type="GO" id="GO:0005634">
    <property type="term" value="C:nucleus"/>
    <property type="evidence" value="ECO:0007669"/>
    <property type="project" value="UniProtKB-SubCell"/>
</dbReference>
<feature type="compositionally biased region" description="Basic and acidic residues" evidence="3">
    <location>
        <begin position="410"/>
        <end position="423"/>
    </location>
</feature>
<dbReference type="Pfam" id="PF10523">
    <property type="entry name" value="BEN"/>
    <property type="match status" value="1"/>
</dbReference>
<dbReference type="GeneTree" id="ENSGT00940000172200"/>
<feature type="domain" description="BEN" evidence="4">
    <location>
        <begin position="244"/>
        <end position="345"/>
    </location>
</feature>
<proteinExistence type="predicted"/>
<comment type="subcellular location">
    <subcellularLocation>
        <location evidence="1">Nucleus</location>
    </subcellularLocation>
</comment>
<evidence type="ECO:0000313" key="6">
    <source>
        <dbReference type="Proteomes" id="UP000694580"/>
    </source>
</evidence>
<dbReference type="Gene3D" id="1.10.10.2590">
    <property type="entry name" value="BEN domain"/>
    <property type="match status" value="1"/>
</dbReference>